<dbReference type="Proteomes" id="UP000271974">
    <property type="component" value="Unassembled WGS sequence"/>
</dbReference>
<keyword evidence="2" id="KW-1185">Reference proteome</keyword>
<comment type="caution">
    <text evidence="1">The sequence shown here is derived from an EMBL/GenBank/DDBJ whole genome shotgun (WGS) entry which is preliminary data.</text>
</comment>
<name>A0A433SK19_ELYCH</name>
<evidence type="ECO:0000313" key="1">
    <source>
        <dbReference type="EMBL" id="RUS69374.1"/>
    </source>
</evidence>
<dbReference type="EMBL" id="RQTK01001706">
    <property type="protein sequence ID" value="RUS69374.1"/>
    <property type="molecule type" value="Genomic_DNA"/>
</dbReference>
<proteinExistence type="predicted"/>
<dbReference type="AlphaFoldDB" id="A0A433SK19"/>
<protein>
    <submittedName>
        <fullName evidence="1">Uncharacterized protein</fullName>
    </submittedName>
</protein>
<gene>
    <name evidence="1" type="ORF">EGW08_022864</name>
</gene>
<organism evidence="1 2">
    <name type="scientific">Elysia chlorotica</name>
    <name type="common">Eastern emerald elysia</name>
    <name type="synonym">Sea slug</name>
    <dbReference type="NCBI Taxonomy" id="188477"/>
    <lineage>
        <taxon>Eukaryota</taxon>
        <taxon>Metazoa</taxon>
        <taxon>Spiralia</taxon>
        <taxon>Lophotrochozoa</taxon>
        <taxon>Mollusca</taxon>
        <taxon>Gastropoda</taxon>
        <taxon>Heterobranchia</taxon>
        <taxon>Euthyneura</taxon>
        <taxon>Panpulmonata</taxon>
        <taxon>Sacoglossa</taxon>
        <taxon>Placobranchoidea</taxon>
        <taxon>Plakobranchidae</taxon>
        <taxon>Elysia</taxon>
    </lineage>
</organism>
<accession>A0A433SK19</accession>
<sequence>MRQLADVNNLPCARQQKLHAVVLLEHVFCVRVCDDHDAPLVRHPSARHQLHIHLLLPILKRFYMYTHMVASYGVHQSQELWVFPQKRVCVNFITEVVGTYVGKPHTVHQLKIKIKKLTNLKNIVLGLVLCHACLVDRLLHGDIEVVVADNLHQLVHRQGQELRLLAQLGELGAPCRKKMTISHYLAVDDLLGFQSQTVAVMGLGEEEHPDTVGYSDVLHHELRAAFTKRDQLEQVSGRQQVRRTVLRQSHL</sequence>
<evidence type="ECO:0000313" key="2">
    <source>
        <dbReference type="Proteomes" id="UP000271974"/>
    </source>
</evidence>
<reference evidence="1 2" key="1">
    <citation type="submission" date="2019-01" db="EMBL/GenBank/DDBJ databases">
        <title>A draft genome assembly of the solar-powered sea slug Elysia chlorotica.</title>
        <authorList>
            <person name="Cai H."/>
            <person name="Li Q."/>
            <person name="Fang X."/>
            <person name="Li J."/>
            <person name="Curtis N.E."/>
            <person name="Altenburger A."/>
            <person name="Shibata T."/>
            <person name="Feng M."/>
            <person name="Maeda T."/>
            <person name="Schwartz J.A."/>
            <person name="Shigenobu S."/>
            <person name="Lundholm N."/>
            <person name="Nishiyama T."/>
            <person name="Yang H."/>
            <person name="Hasebe M."/>
            <person name="Li S."/>
            <person name="Pierce S.K."/>
            <person name="Wang J."/>
        </authorList>
    </citation>
    <scope>NUCLEOTIDE SEQUENCE [LARGE SCALE GENOMIC DNA]</scope>
    <source>
        <strain evidence="1">EC2010</strain>
        <tissue evidence="1">Whole organism of an adult</tissue>
    </source>
</reference>
<feature type="non-terminal residue" evidence="1">
    <location>
        <position position="251"/>
    </location>
</feature>